<name>A0ACC6A062_9RHOB</name>
<organism evidence="1 2">
    <name type="scientific">Lutimaribacter degradans</name>
    <dbReference type="NCBI Taxonomy" id="2945989"/>
    <lineage>
        <taxon>Bacteria</taxon>
        <taxon>Pseudomonadati</taxon>
        <taxon>Pseudomonadota</taxon>
        <taxon>Alphaproteobacteria</taxon>
        <taxon>Rhodobacterales</taxon>
        <taxon>Roseobacteraceae</taxon>
        <taxon>Lutimaribacter</taxon>
    </lineage>
</organism>
<accession>A0ACC6A062</accession>
<protein>
    <submittedName>
        <fullName evidence="1">SpoIIE family protein phosphatase</fullName>
    </submittedName>
</protein>
<proteinExistence type="predicted"/>
<keyword evidence="2" id="KW-1185">Reference proteome</keyword>
<sequence length="685" mass="74827">MFRSLRFQLFAGLMVILLGAGLTITISTREQMREALIGAETRAARNVLGQIELQVSNRYRELLAEKLRIVNERRDALEHMGAVTVAAAEAHDRLSDRGQASRAEARALTLDFVNAVSPGGSVQALAMTREGRVLAHSDGSQKGRDLSAQPDIKGRPLPVAVQEDIAIHGHAYILFDDSAVDAGEDGEDDGARDGRRFAYFREVPELDLIIGVSDRIGDVERYVETGVAATVEVLAETLAQVRVVDTGFVFILDDELNAVTPPADWAAPLMRERDPVSGTPIPELLAAAARGDDPATLRYALPGAQAPIEMQAYVSYFRPLGWYVVSTVPSAEVNRPANALTRQQGVIFAMVLGVALMLAWLFALKLTGPLQRLTGYARQLPGQDFTRSDGAQGALDRLADTRSEVGGLARAFRFMEGELRENIRVLLDTTRDKERIESELNIARDIQRGLLPKIFPPFPDNPQIDLHASLTPARHVGGDLFDFYFLDDHRLLFAVGDVADKGVPSALFMAITKTLVKSASGQETDPALMMRRVNEALSADNPRAMFVTLFIGILDIRSGEVDYVNAGQNPPILLSTDGHADLVRPISGPPAGVMEGVVYDRLKLRLASGDNLVVYTDGVTEAMNDDNAEYGTGRLLALLQRLRGQRATRLVDGVLEDVRRHSDGALQSDDLTLLCLTWHDTSPRE</sequence>
<dbReference type="Proteomes" id="UP001203036">
    <property type="component" value="Unassembled WGS sequence"/>
</dbReference>
<comment type="caution">
    <text evidence="1">The sequence shown here is derived from an EMBL/GenBank/DDBJ whole genome shotgun (WGS) entry which is preliminary data.</text>
</comment>
<evidence type="ECO:0000313" key="2">
    <source>
        <dbReference type="Proteomes" id="UP001203036"/>
    </source>
</evidence>
<reference evidence="1" key="1">
    <citation type="submission" date="2022-06" db="EMBL/GenBank/DDBJ databases">
        <title>Lutimaribacter sp. EGI FJ00013, a novel bacterium isolated from a salt lake sediment enrichment.</title>
        <authorList>
            <person name="Gao L."/>
            <person name="Fang B.-Z."/>
            <person name="Li W.-J."/>
        </authorList>
    </citation>
    <scope>NUCLEOTIDE SEQUENCE</scope>
    <source>
        <strain evidence="1">EGI FJ00013</strain>
    </source>
</reference>
<gene>
    <name evidence="1" type="ORF">M8744_16395</name>
</gene>
<evidence type="ECO:0000313" key="1">
    <source>
        <dbReference type="EMBL" id="MCM2563731.1"/>
    </source>
</evidence>
<dbReference type="EMBL" id="JAMQGO010000016">
    <property type="protein sequence ID" value="MCM2563731.1"/>
    <property type="molecule type" value="Genomic_DNA"/>
</dbReference>